<accession>A0A813KYA8</accession>
<feature type="signal peptide" evidence="2">
    <location>
        <begin position="1"/>
        <end position="32"/>
    </location>
</feature>
<reference evidence="3" key="1">
    <citation type="submission" date="2021-02" db="EMBL/GenBank/DDBJ databases">
        <authorList>
            <person name="Dougan E. K."/>
            <person name="Rhodes N."/>
            <person name="Thang M."/>
            <person name="Chan C."/>
        </authorList>
    </citation>
    <scope>NUCLEOTIDE SEQUENCE</scope>
</reference>
<evidence type="ECO:0000256" key="1">
    <source>
        <dbReference type="SAM" id="MobiDB-lite"/>
    </source>
</evidence>
<proteinExistence type="predicted"/>
<evidence type="ECO:0000256" key="2">
    <source>
        <dbReference type="SAM" id="SignalP"/>
    </source>
</evidence>
<dbReference type="Proteomes" id="UP000626109">
    <property type="component" value="Unassembled WGS sequence"/>
</dbReference>
<protein>
    <submittedName>
        <fullName evidence="3">Uncharacterized protein</fullName>
    </submittedName>
</protein>
<keyword evidence="2" id="KW-0732">Signal</keyword>
<gene>
    <name evidence="3" type="ORF">PGLA2088_LOCUS38935</name>
</gene>
<dbReference type="AlphaFoldDB" id="A0A813KYA8"/>
<feature type="compositionally biased region" description="Polar residues" evidence="1">
    <location>
        <begin position="43"/>
        <end position="60"/>
    </location>
</feature>
<feature type="region of interest" description="Disordered" evidence="1">
    <location>
        <begin position="36"/>
        <end position="61"/>
    </location>
</feature>
<organism evidence="3 4">
    <name type="scientific">Polarella glacialis</name>
    <name type="common">Dinoflagellate</name>
    <dbReference type="NCBI Taxonomy" id="89957"/>
    <lineage>
        <taxon>Eukaryota</taxon>
        <taxon>Sar</taxon>
        <taxon>Alveolata</taxon>
        <taxon>Dinophyceae</taxon>
        <taxon>Suessiales</taxon>
        <taxon>Suessiaceae</taxon>
        <taxon>Polarella</taxon>
    </lineage>
</organism>
<feature type="chain" id="PRO_5032714082" evidence="2">
    <location>
        <begin position="33"/>
        <end position="589"/>
    </location>
</feature>
<evidence type="ECO:0000313" key="3">
    <source>
        <dbReference type="EMBL" id="CAE8716135.1"/>
    </source>
</evidence>
<name>A0A813KYA8_POLGL</name>
<evidence type="ECO:0000313" key="4">
    <source>
        <dbReference type="Proteomes" id="UP000626109"/>
    </source>
</evidence>
<comment type="caution">
    <text evidence="3">The sequence shown here is derived from an EMBL/GenBank/DDBJ whole genome shotgun (WGS) entry which is preliminary data.</text>
</comment>
<feature type="non-terminal residue" evidence="3">
    <location>
        <position position="589"/>
    </location>
</feature>
<dbReference type="EMBL" id="CAJNNW010032912">
    <property type="protein sequence ID" value="CAE8716135.1"/>
    <property type="molecule type" value="Genomic_DNA"/>
</dbReference>
<sequence>MMHASVPLGRRRRASWLLWVLVLALAAQRILATTTTRTTRTTGGQSADDSQEPDQGTGSSDLWRWASKNLKTQKGQSPERTATSLRDRLLNLLGYSRSNDCYDLSQSMLKQVAWGGNMTETAWRALAVATYYIWSLVPVKVQFFRNHKPDSRAAALYSESAWPAEVKMLQYFRQAGANFTVVAARHRTAEAPHSFCDSGWWKTAALADCRDSVAGILRDRGSAELVLASATGDAEGQTGISTRDILPRVASELEHATSWYASGYLVRNRCLSDDLQYHMACAYSDLVRLDILSLERAAQHLEITATALLLCSGCRSDGLGFHSLALDEVLWSFGILVAEILAMKGQQQRQFSSTKAQGPSRQRLLSAAVDAASVPVRSHWRGTPRQAQMYGRPQGCSAVLRAPICASGGSVFSGDPALKGGSLVMPSCHYERQRWNSRGLQVFPMLPEAAAAAAAGIGPGACEAADPDVVLLMVPTYHWLEQHLTSNMIWFLGTLAWFHGPSGMLLLQALWSLAGLPDPPAHLLPNTTELLMLTLPRKERLDTQKLLLYDLLGLLSHRPVQSLPPATSEISLEDLGNGIHSCRCYRRAA</sequence>